<dbReference type="PANTHER" id="PTHR33545">
    <property type="entry name" value="UPF0750 MEMBRANE PROTEIN YITT-RELATED"/>
    <property type="match status" value="1"/>
</dbReference>
<dbReference type="RefSeq" id="WP_208650682.1">
    <property type="nucleotide sequence ID" value="NZ_CP036528.1"/>
</dbReference>
<dbReference type="Pfam" id="PF02588">
    <property type="entry name" value="YitT_membrane"/>
    <property type="match status" value="1"/>
</dbReference>
<keyword evidence="2" id="KW-1003">Cell membrane</keyword>
<keyword evidence="4 6" id="KW-1133">Transmembrane helix</keyword>
<evidence type="ECO:0000256" key="3">
    <source>
        <dbReference type="ARBA" id="ARBA00022692"/>
    </source>
</evidence>
<dbReference type="InterPro" id="IPR003740">
    <property type="entry name" value="YitT"/>
</dbReference>
<feature type="transmembrane region" description="Helical" evidence="6">
    <location>
        <begin position="72"/>
        <end position="90"/>
    </location>
</feature>
<dbReference type="PANTHER" id="PTHR33545:SF5">
    <property type="entry name" value="UPF0750 MEMBRANE PROTEIN YITT"/>
    <property type="match status" value="1"/>
</dbReference>
<organism evidence="7 8">
    <name type="scientific">Ureibacillus thermophilus</name>
    <dbReference type="NCBI Taxonomy" id="367743"/>
    <lineage>
        <taxon>Bacteria</taxon>
        <taxon>Bacillati</taxon>
        <taxon>Bacillota</taxon>
        <taxon>Bacilli</taxon>
        <taxon>Bacillales</taxon>
        <taxon>Caryophanaceae</taxon>
        <taxon>Ureibacillus</taxon>
    </lineage>
</organism>
<accession>A0A4P6UXQ9</accession>
<protein>
    <recommendedName>
        <fullName evidence="9">YitT family protein</fullName>
    </recommendedName>
</protein>
<evidence type="ECO:0000313" key="7">
    <source>
        <dbReference type="EMBL" id="QBK27008.1"/>
    </source>
</evidence>
<keyword evidence="8" id="KW-1185">Reference proteome</keyword>
<sequence>MYYIQKGLAILIGSILLSIGINLFLAPYEILDGGIIGLSLILHYLFDLKIGLMVIMLSLPIFVMAWFKYRPYFYNSIHGLLVSSVIIDLLKPLRFLLDIGATYAAIIGGTFVGLGIGIMLRFNTSTGGTDLLAQFISDKTNINVGVIIFIIDSIIVLIGGILLSASTLLLSIVAITSVGIATSAVARKG</sequence>
<comment type="subcellular location">
    <subcellularLocation>
        <location evidence="1">Cell membrane</location>
        <topology evidence="1">Multi-pass membrane protein</topology>
    </subcellularLocation>
</comment>
<evidence type="ECO:0000256" key="6">
    <source>
        <dbReference type="SAM" id="Phobius"/>
    </source>
</evidence>
<dbReference type="Proteomes" id="UP000291151">
    <property type="component" value="Chromosome"/>
</dbReference>
<evidence type="ECO:0000313" key="8">
    <source>
        <dbReference type="Proteomes" id="UP000291151"/>
    </source>
</evidence>
<evidence type="ECO:0000256" key="4">
    <source>
        <dbReference type="ARBA" id="ARBA00022989"/>
    </source>
</evidence>
<dbReference type="AlphaFoldDB" id="A0A4P6UXQ9"/>
<dbReference type="GO" id="GO:0005886">
    <property type="term" value="C:plasma membrane"/>
    <property type="evidence" value="ECO:0007669"/>
    <property type="project" value="UniProtKB-SubCell"/>
</dbReference>
<feature type="transmembrane region" description="Helical" evidence="6">
    <location>
        <begin position="168"/>
        <end position="186"/>
    </location>
</feature>
<proteinExistence type="predicted"/>
<evidence type="ECO:0000256" key="1">
    <source>
        <dbReference type="ARBA" id="ARBA00004651"/>
    </source>
</evidence>
<evidence type="ECO:0000256" key="5">
    <source>
        <dbReference type="ARBA" id="ARBA00023136"/>
    </source>
</evidence>
<dbReference type="InterPro" id="IPR051461">
    <property type="entry name" value="UPF0750_membrane"/>
</dbReference>
<feature type="transmembrane region" description="Helical" evidence="6">
    <location>
        <begin position="7"/>
        <end position="28"/>
    </location>
</feature>
<feature type="transmembrane region" description="Helical" evidence="6">
    <location>
        <begin position="102"/>
        <end position="122"/>
    </location>
</feature>
<reference evidence="7 8" key="1">
    <citation type="submission" date="2019-02" db="EMBL/GenBank/DDBJ databases">
        <title>Ureibacillus thermophilus.</title>
        <authorList>
            <person name="Sunny J.S."/>
            <person name="Natarajan A."/>
            <person name="Saleena L.M."/>
        </authorList>
    </citation>
    <scope>NUCLEOTIDE SEQUENCE [LARGE SCALE GENOMIC DNA]</scope>
    <source>
        <strain evidence="7 8">LM102</strain>
    </source>
</reference>
<name>A0A4P6UXQ9_9BACL</name>
<dbReference type="KEGG" id="uth:DKZ56_14990"/>
<feature type="transmembrane region" description="Helical" evidence="6">
    <location>
        <begin position="142"/>
        <end position="162"/>
    </location>
</feature>
<keyword evidence="5 6" id="KW-0472">Membrane</keyword>
<feature type="transmembrane region" description="Helical" evidence="6">
    <location>
        <begin position="48"/>
        <end position="67"/>
    </location>
</feature>
<dbReference type="EMBL" id="CP036528">
    <property type="protein sequence ID" value="QBK27008.1"/>
    <property type="molecule type" value="Genomic_DNA"/>
</dbReference>
<evidence type="ECO:0000256" key="2">
    <source>
        <dbReference type="ARBA" id="ARBA00022475"/>
    </source>
</evidence>
<keyword evidence="3 6" id="KW-0812">Transmembrane</keyword>
<gene>
    <name evidence="7" type="ORF">DKZ56_14990</name>
</gene>
<evidence type="ECO:0008006" key="9">
    <source>
        <dbReference type="Google" id="ProtNLM"/>
    </source>
</evidence>